<dbReference type="InterPro" id="IPR050422">
    <property type="entry name" value="X-Pro_aminopeptidase_P"/>
</dbReference>
<dbReference type="SUPFAM" id="SSF53092">
    <property type="entry name" value="Creatinase/prolidase N-terminal domain"/>
    <property type="match status" value="1"/>
</dbReference>
<evidence type="ECO:0000256" key="4">
    <source>
        <dbReference type="SAM" id="MobiDB-lite"/>
    </source>
</evidence>
<evidence type="ECO:0000256" key="1">
    <source>
        <dbReference type="ARBA" id="ARBA00008766"/>
    </source>
</evidence>
<dbReference type="AlphaFoldDB" id="A0A6P3VL42"/>
<keyword evidence="9" id="KW-0645">Protease</keyword>
<dbReference type="SUPFAM" id="SSF55920">
    <property type="entry name" value="Creatinase/aminopeptidase"/>
    <property type="match status" value="1"/>
</dbReference>
<dbReference type="GO" id="GO:0070006">
    <property type="term" value="F:metalloaminopeptidase activity"/>
    <property type="evidence" value="ECO:0007669"/>
    <property type="project" value="InterPro"/>
</dbReference>
<feature type="compositionally biased region" description="Polar residues" evidence="4">
    <location>
        <begin position="443"/>
        <end position="453"/>
    </location>
</feature>
<dbReference type="Gene3D" id="3.90.230.10">
    <property type="entry name" value="Creatinase/methionine aminopeptidase superfamily"/>
    <property type="match status" value="1"/>
</dbReference>
<evidence type="ECO:0000313" key="9">
    <source>
        <dbReference type="RefSeq" id="XP_012674805.2"/>
    </source>
</evidence>
<dbReference type="Pfam" id="PF00557">
    <property type="entry name" value="Peptidase_M24"/>
    <property type="match status" value="1"/>
</dbReference>
<dbReference type="KEGG" id="char:105893013"/>
<gene>
    <name evidence="9" type="primary">xpnpep2</name>
</gene>
<keyword evidence="8" id="KW-1185">Reference proteome</keyword>
<reference evidence="9" key="1">
    <citation type="submission" date="2025-08" db="UniProtKB">
        <authorList>
            <consortium name="RefSeq"/>
        </authorList>
    </citation>
    <scope>IDENTIFICATION</scope>
</reference>
<proteinExistence type="inferred from homology"/>
<dbReference type="InterPro" id="IPR036005">
    <property type="entry name" value="Creatinase/aminopeptidase-like"/>
</dbReference>
<protein>
    <submittedName>
        <fullName evidence="9">Xaa-Pro aminopeptidase 2</fullName>
    </submittedName>
</protein>
<dbReference type="FunFam" id="3.90.230.10:FF:000009">
    <property type="entry name" value="xaa-Pro aminopeptidase 2"/>
    <property type="match status" value="1"/>
</dbReference>
<accession>A0A6P3VL42</accession>
<evidence type="ECO:0000259" key="5">
    <source>
        <dbReference type="Pfam" id="PF00557"/>
    </source>
</evidence>
<dbReference type="Proteomes" id="UP000515152">
    <property type="component" value="Chromosome 20"/>
</dbReference>
<dbReference type="InterPro" id="IPR032416">
    <property type="entry name" value="Peptidase_M24_C"/>
</dbReference>
<feature type="region of interest" description="Disordered" evidence="4">
    <location>
        <begin position="434"/>
        <end position="453"/>
    </location>
</feature>
<dbReference type="Pfam" id="PF16188">
    <property type="entry name" value="Peptidase_M24_C"/>
    <property type="match status" value="1"/>
</dbReference>
<feature type="domain" description="Creatinase N-terminal" evidence="6">
    <location>
        <begin position="84"/>
        <end position="204"/>
    </location>
</feature>
<keyword evidence="2" id="KW-0479">Metal-binding</keyword>
<keyword evidence="9" id="KW-0031">Aminopeptidase</keyword>
<dbReference type="PANTHER" id="PTHR43763">
    <property type="entry name" value="XAA-PRO AMINOPEPTIDASE 1"/>
    <property type="match status" value="1"/>
</dbReference>
<name>A0A6P3VL42_CLUHA</name>
<dbReference type="RefSeq" id="XP_012674805.2">
    <property type="nucleotide sequence ID" value="XM_012819351.3"/>
</dbReference>
<evidence type="ECO:0000256" key="3">
    <source>
        <dbReference type="ARBA" id="ARBA00022801"/>
    </source>
</evidence>
<dbReference type="OrthoDB" id="9995434at2759"/>
<dbReference type="Pfam" id="PF01321">
    <property type="entry name" value="Creatinase_N"/>
    <property type="match status" value="1"/>
</dbReference>
<feature type="domain" description="Peptidase M24" evidence="5">
    <location>
        <begin position="396"/>
        <end position="605"/>
    </location>
</feature>
<comment type="similarity">
    <text evidence="1">Belongs to the peptidase M24B family.</text>
</comment>
<feature type="domain" description="Peptidase M24 C-terminal" evidence="7">
    <location>
        <begin position="616"/>
        <end position="680"/>
    </location>
</feature>
<dbReference type="InterPro" id="IPR000994">
    <property type="entry name" value="Pept_M24"/>
</dbReference>
<sequence>MHSPIHTLAPSHTHTSPVLSFPLPGLVYGRWCKMSWSSWILLVCLGVFTGGTNRALAEGSGSTERNCSAVPPYIPPTAVNTTLRLKSLRDAMKQQNISAYIIPGTDAHLSEYIAPRDARVTFMSGFTGSAGTAVVTQTKATLWTDSRYWVQAVRQMDCNWDLEKDVSIRSITDWLIREVPEGKEIGYDPYVFSVKTFSAYNFNLSPANRNLKSIPDNLVDKEWTDRPPLPPDALVRLPDSIIERTWLQKVEHIRNIMKEDPYQPTAVLLSALDETAWLFNLRGNDIPYNPFFYSYTLLTLDQILLFVHKARVSDDLKAYLNATCYTADCVELIEYGQERTQLRNYLLRSDVRVWVGTEYTNQGLHELITPEDKLMTTDYSPVLTTKAVKDTTEQRILRDAHVRDAVAVMQLLVWLEKSVPGGKETELTAAHYVDEQRSKQKNSRGPSFETISASGPNAALAHYSPTKETTRVLSVNEMYLVDSGGQYLDGTTDITRTVHWGTPTAFQREAYTRVLMGNIEISRNIFPEGTRGINMEMLGRRALWEVGLNYGHGTGHGVGNYFGVHEWPVGFQSNNIPFKEGMFTSIEPGYYKENDFGIRIEDVAVLAPVKTKYGNNYLTFDIVSLVPYDRKLIDTSILSPQQLQWLDRHYQTIREKMGPELKRQGLTEVHDWMIKHTEPFQTATDSGVVCSFSLLLTLLPTALIHDLL</sequence>
<dbReference type="PANTHER" id="PTHR43763:SF4">
    <property type="entry name" value="XAA-PRO AMINOPEPTIDASE 2"/>
    <property type="match status" value="1"/>
</dbReference>
<dbReference type="InterPro" id="IPR033740">
    <property type="entry name" value="Pept_M24B"/>
</dbReference>
<dbReference type="Pfam" id="PF16189">
    <property type="entry name" value="Creatinase_N_2"/>
    <property type="match status" value="1"/>
</dbReference>
<evidence type="ECO:0000256" key="2">
    <source>
        <dbReference type="ARBA" id="ARBA00022723"/>
    </source>
</evidence>
<dbReference type="GeneID" id="105893013"/>
<evidence type="ECO:0000259" key="7">
    <source>
        <dbReference type="Pfam" id="PF16188"/>
    </source>
</evidence>
<keyword evidence="3" id="KW-0378">Hydrolase</keyword>
<evidence type="ECO:0000313" key="8">
    <source>
        <dbReference type="Proteomes" id="UP000515152"/>
    </source>
</evidence>
<dbReference type="FunFam" id="3.40.350.10:FF:000003">
    <property type="entry name" value="Xaa-pro aminopeptidase P"/>
    <property type="match status" value="1"/>
</dbReference>
<dbReference type="InterPro" id="IPR000587">
    <property type="entry name" value="Creatinase_N"/>
</dbReference>
<dbReference type="CDD" id="cd01085">
    <property type="entry name" value="APP"/>
    <property type="match status" value="1"/>
</dbReference>
<dbReference type="InterPro" id="IPR029149">
    <property type="entry name" value="Creatin/AminoP/Spt16_N"/>
</dbReference>
<dbReference type="Gene3D" id="3.40.350.10">
    <property type="entry name" value="Creatinase/prolidase N-terminal domain"/>
    <property type="match status" value="2"/>
</dbReference>
<evidence type="ECO:0000259" key="6">
    <source>
        <dbReference type="Pfam" id="PF01321"/>
    </source>
</evidence>
<dbReference type="GO" id="GO:0046872">
    <property type="term" value="F:metal ion binding"/>
    <property type="evidence" value="ECO:0007669"/>
    <property type="project" value="UniProtKB-KW"/>
</dbReference>
<organism evidence="8 9">
    <name type="scientific">Clupea harengus</name>
    <name type="common">Atlantic herring</name>
    <dbReference type="NCBI Taxonomy" id="7950"/>
    <lineage>
        <taxon>Eukaryota</taxon>
        <taxon>Metazoa</taxon>
        <taxon>Chordata</taxon>
        <taxon>Craniata</taxon>
        <taxon>Vertebrata</taxon>
        <taxon>Euteleostomi</taxon>
        <taxon>Actinopterygii</taxon>
        <taxon>Neopterygii</taxon>
        <taxon>Teleostei</taxon>
        <taxon>Clupei</taxon>
        <taxon>Clupeiformes</taxon>
        <taxon>Clupeoidei</taxon>
        <taxon>Clupeidae</taxon>
        <taxon>Clupea</taxon>
    </lineage>
</organism>
<dbReference type="CTD" id="7512"/>